<evidence type="ECO:0000313" key="3">
    <source>
        <dbReference type="Proteomes" id="UP000182977"/>
    </source>
</evidence>
<reference evidence="3" key="1">
    <citation type="submission" date="2016-10" db="EMBL/GenBank/DDBJ databases">
        <authorList>
            <person name="Varghese N."/>
            <person name="Submissions S."/>
        </authorList>
    </citation>
    <scope>NUCLEOTIDE SEQUENCE [LARGE SCALE GENOMIC DNA]</scope>
    <source>
        <strain evidence="3">DSM 45079</strain>
    </source>
</reference>
<feature type="transmembrane region" description="Helical" evidence="1">
    <location>
        <begin position="31"/>
        <end position="55"/>
    </location>
</feature>
<proteinExistence type="predicted"/>
<dbReference type="STRING" id="419479.SAMN04488563_3057"/>
<keyword evidence="1" id="KW-1133">Transmembrane helix</keyword>
<organism evidence="2 3">
    <name type="scientific">Jiangella alkaliphila</name>
    <dbReference type="NCBI Taxonomy" id="419479"/>
    <lineage>
        <taxon>Bacteria</taxon>
        <taxon>Bacillati</taxon>
        <taxon>Actinomycetota</taxon>
        <taxon>Actinomycetes</taxon>
        <taxon>Jiangellales</taxon>
        <taxon>Jiangellaceae</taxon>
        <taxon>Jiangella</taxon>
    </lineage>
</organism>
<keyword evidence="1" id="KW-0472">Membrane</keyword>
<feature type="transmembrane region" description="Helical" evidence="1">
    <location>
        <begin position="61"/>
        <end position="80"/>
    </location>
</feature>
<name>A0A1H2JTM3_9ACTN</name>
<dbReference type="AlphaFoldDB" id="A0A1H2JTM3"/>
<evidence type="ECO:0008006" key="4">
    <source>
        <dbReference type="Google" id="ProtNLM"/>
    </source>
</evidence>
<keyword evidence="3" id="KW-1185">Reference proteome</keyword>
<keyword evidence="1" id="KW-0812">Transmembrane</keyword>
<protein>
    <recommendedName>
        <fullName evidence="4">DUF4389 domain-containing protein</fullName>
    </recommendedName>
</protein>
<dbReference type="Proteomes" id="UP000182977">
    <property type="component" value="Chromosome I"/>
</dbReference>
<dbReference type="InterPro" id="IPR025498">
    <property type="entry name" value="DUF4389"/>
</dbReference>
<sequence length="215" mass="25056">MQEYQPYEPPSYPVTFSVDYPDRPLNRVTTFFRLFVAIPILIVLGSVAGGTWQWSYEQGEAAAAGAGGLLFFGPLLLILFRQKYPRWWFDWNLELQRFANRVACYLALMDDHYPSTDEQQSVRLDYRYPDVPTELNRWLPLVKWLLAIPHYIVLFFLHIGLIVAVVIAWFAVLFTGRYPRGLFDFVEGVIRWQNRVAGYAFTLVTDTYPPFRLSA</sequence>
<dbReference type="Pfam" id="PF14333">
    <property type="entry name" value="DUF4389"/>
    <property type="match status" value="1"/>
</dbReference>
<evidence type="ECO:0000313" key="2">
    <source>
        <dbReference type="EMBL" id="SDU59702.1"/>
    </source>
</evidence>
<gene>
    <name evidence="2" type="ORF">SAMN04488563_3057</name>
</gene>
<accession>A0A1H2JTM3</accession>
<dbReference type="RefSeq" id="WP_046767291.1">
    <property type="nucleotide sequence ID" value="NZ_KQ061221.1"/>
</dbReference>
<dbReference type="EMBL" id="LT629791">
    <property type="protein sequence ID" value="SDU59702.1"/>
    <property type="molecule type" value="Genomic_DNA"/>
</dbReference>
<feature type="transmembrane region" description="Helical" evidence="1">
    <location>
        <begin position="151"/>
        <end position="174"/>
    </location>
</feature>
<dbReference type="OrthoDB" id="156718at2"/>
<evidence type="ECO:0000256" key="1">
    <source>
        <dbReference type="SAM" id="Phobius"/>
    </source>
</evidence>